<evidence type="ECO:0000256" key="6">
    <source>
        <dbReference type="SAM" id="MobiDB-lite"/>
    </source>
</evidence>
<dbReference type="InterPro" id="IPR044597">
    <property type="entry name" value="SMH1-6"/>
</dbReference>
<dbReference type="PANTHER" id="PTHR46267">
    <property type="entry name" value="SINGLE MYB HISTONE 4"/>
    <property type="match status" value="1"/>
</dbReference>
<dbReference type="EnsemblPlants" id="AUR62033931-RA">
    <property type="protein sequence ID" value="AUR62033931-RA:cds"/>
    <property type="gene ID" value="AUR62033931"/>
</dbReference>
<dbReference type="Proteomes" id="UP000596660">
    <property type="component" value="Unplaced"/>
</dbReference>
<evidence type="ECO:0000313" key="9">
    <source>
        <dbReference type="EnsemblPlants" id="AUR62033931-RA:cds"/>
    </source>
</evidence>
<evidence type="ECO:0000256" key="2">
    <source>
        <dbReference type="ARBA" id="ARBA00004286"/>
    </source>
</evidence>
<proteinExistence type="predicted"/>
<evidence type="ECO:0008006" key="11">
    <source>
        <dbReference type="Google" id="ProtNLM"/>
    </source>
</evidence>
<feature type="domain" description="HTH myb-type" evidence="8">
    <location>
        <begin position="1"/>
        <end position="31"/>
    </location>
</feature>
<sequence length="309" mass="34519">MGNPKQKWTSEEEEALRAGVAKHGPGKWKLIQKDDKWRNMSAAVQGSRDKLRPPKPKPVQDAPAAPSVPMQAPAAPSVPVQAPTVHAPVVHESPADHVKDDFGKDLPDAKNGPRYNEMIFEALEEQNGMDIGSILAHIESSQRDWEMFRGLSFTHLGRSVAVLVLYPVLYLCQKWFWSLKKRSDVPVPQNFRKQLGARLRRLCSQDKLEKVDSHFRLKNNTLETNASGQKGIWARQHPPIVYSKAGESVEEAAKTAAYKVVEAEYTSSIAAEAVKDLEKFLKLAEETDSVLQMAKEIFERCTCGELLVA</sequence>
<accession>A0A803MRN0</accession>
<keyword evidence="3" id="KW-0158">Chromosome</keyword>
<comment type="subcellular location">
    <subcellularLocation>
        <location evidence="2">Chromosome</location>
    </subcellularLocation>
    <subcellularLocation>
        <location evidence="1">Nucleus</location>
    </subcellularLocation>
</comment>
<keyword evidence="5" id="KW-0539">Nucleus</keyword>
<dbReference type="PROSITE" id="PS50090">
    <property type="entry name" value="MYB_LIKE"/>
    <property type="match status" value="1"/>
</dbReference>
<dbReference type="OMA" id="QCCRDEV"/>
<dbReference type="InterPro" id="IPR017930">
    <property type="entry name" value="Myb_dom"/>
</dbReference>
<evidence type="ECO:0000313" key="10">
    <source>
        <dbReference type="Proteomes" id="UP000596660"/>
    </source>
</evidence>
<dbReference type="Gene3D" id="1.10.10.60">
    <property type="entry name" value="Homeodomain-like"/>
    <property type="match status" value="1"/>
</dbReference>
<organism evidence="9 10">
    <name type="scientific">Chenopodium quinoa</name>
    <name type="common">Quinoa</name>
    <dbReference type="NCBI Taxonomy" id="63459"/>
    <lineage>
        <taxon>Eukaryota</taxon>
        <taxon>Viridiplantae</taxon>
        <taxon>Streptophyta</taxon>
        <taxon>Embryophyta</taxon>
        <taxon>Tracheophyta</taxon>
        <taxon>Spermatophyta</taxon>
        <taxon>Magnoliopsida</taxon>
        <taxon>eudicotyledons</taxon>
        <taxon>Gunneridae</taxon>
        <taxon>Pentapetalae</taxon>
        <taxon>Caryophyllales</taxon>
        <taxon>Chenopodiaceae</taxon>
        <taxon>Chenopodioideae</taxon>
        <taxon>Atripliceae</taxon>
        <taxon>Chenopodium</taxon>
    </lineage>
</organism>
<dbReference type="InterPro" id="IPR009057">
    <property type="entry name" value="Homeodomain-like_sf"/>
</dbReference>
<dbReference type="PANTHER" id="PTHR46267:SF15">
    <property type="entry name" value="WINGED HELIX-TURN-HELIX TRANSCRIPTION REPRESSOR DNA-BINDING PROTEIN-RELATED"/>
    <property type="match status" value="1"/>
</dbReference>
<dbReference type="GO" id="GO:0003691">
    <property type="term" value="F:double-stranded telomeric DNA binding"/>
    <property type="evidence" value="ECO:0007669"/>
    <property type="project" value="InterPro"/>
</dbReference>
<protein>
    <recommendedName>
        <fullName evidence="11">MYB transcription factor</fullName>
    </recommendedName>
</protein>
<feature type="region of interest" description="Disordered" evidence="6">
    <location>
        <begin position="1"/>
        <end position="76"/>
    </location>
</feature>
<evidence type="ECO:0000259" key="8">
    <source>
        <dbReference type="PROSITE" id="PS51294"/>
    </source>
</evidence>
<dbReference type="InterPro" id="IPR001005">
    <property type="entry name" value="SANT/Myb"/>
</dbReference>
<dbReference type="GO" id="GO:0005634">
    <property type="term" value="C:nucleus"/>
    <property type="evidence" value="ECO:0007669"/>
    <property type="project" value="UniProtKB-SubCell"/>
</dbReference>
<feature type="domain" description="Myb-like" evidence="7">
    <location>
        <begin position="5"/>
        <end position="48"/>
    </location>
</feature>
<evidence type="ECO:0000256" key="4">
    <source>
        <dbReference type="ARBA" id="ARBA00023125"/>
    </source>
</evidence>
<reference evidence="9" key="1">
    <citation type="journal article" date="2017" name="Nature">
        <title>The genome of Chenopodium quinoa.</title>
        <authorList>
            <person name="Jarvis D.E."/>
            <person name="Ho Y.S."/>
            <person name="Lightfoot D.J."/>
            <person name="Schmoeckel S.M."/>
            <person name="Li B."/>
            <person name="Borm T.J.A."/>
            <person name="Ohyanagi H."/>
            <person name="Mineta K."/>
            <person name="Michell C.T."/>
            <person name="Saber N."/>
            <person name="Kharbatia N.M."/>
            <person name="Rupper R.R."/>
            <person name="Sharp A.R."/>
            <person name="Dally N."/>
            <person name="Boughton B.A."/>
            <person name="Woo Y.H."/>
            <person name="Gao G."/>
            <person name="Schijlen E.G.W.M."/>
            <person name="Guo X."/>
            <person name="Momin A.A."/>
            <person name="Negrao S."/>
            <person name="Al-Babili S."/>
            <person name="Gehring C."/>
            <person name="Roessner U."/>
            <person name="Jung C."/>
            <person name="Murphy K."/>
            <person name="Arold S.T."/>
            <person name="Gojobori T."/>
            <person name="van der Linden C.G."/>
            <person name="van Loo E.N."/>
            <person name="Jellen E.N."/>
            <person name="Maughan P.J."/>
            <person name="Tester M."/>
        </authorList>
    </citation>
    <scope>NUCLEOTIDE SEQUENCE [LARGE SCALE GENOMIC DNA]</scope>
    <source>
        <strain evidence="9">cv. PI 614886</strain>
    </source>
</reference>
<evidence type="ECO:0000256" key="3">
    <source>
        <dbReference type="ARBA" id="ARBA00022454"/>
    </source>
</evidence>
<dbReference type="Gramene" id="AUR62033931-RA">
    <property type="protein sequence ID" value="AUR62033931-RA:cds"/>
    <property type="gene ID" value="AUR62033931"/>
</dbReference>
<dbReference type="GO" id="GO:0005694">
    <property type="term" value="C:chromosome"/>
    <property type="evidence" value="ECO:0007669"/>
    <property type="project" value="UniProtKB-SubCell"/>
</dbReference>
<keyword evidence="10" id="KW-1185">Reference proteome</keyword>
<feature type="compositionally biased region" description="Low complexity" evidence="6">
    <location>
        <begin position="62"/>
        <end position="76"/>
    </location>
</feature>
<dbReference type="CDD" id="cd11660">
    <property type="entry name" value="SANT_TRF"/>
    <property type="match status" value="1"/>
</dbReference>
<keyword evidence="4" id="KW-0238">DNA-binding</keyword>
<evidence type="ECO:0000256" key="5">
    <source>
        <dbReference type="ARBA" id="ARBA00023242"/>
    </source>
</evidence>
<reference evidence="9" key="2">
    <citation type="submission" date="2021-03" db="UniProtKB">
        <authorList>
            <consortium name="EnsemblPlants"/>
        </authorList>
    </citation>
    <scope>IDENTIFICATION</scope>
</reference>
<evidence type="ECO:0000256" key="1">
    <source>
        <dbReference type="ARBA" id="ARBA00004123"/>
    </source>
</evidence>
<evidence type="ECO:0000259" key="7">
    <source>
        <dbReference type="PROSITE" id="PS50090"/>
    </source>
</evidence>
<name>A0A803MRN0_CHEQI</name>
<dbReference type="SUPFAM" id="SSF46689">
    <property type="entry name" value="Homeodomain-like"/>
    <property type="match status" value="1"/>
</dbReference>
<dbReference type="AlphaFoldDB" id="A0A803MRN0"/>
<dbReference type="Pfam" id="PF00249">
    <property type="entry name" value="Myb_DNA-binding"/>
    <property type="match status" value="1"/>
</dbReference>
<dbReference type="PROSITE" id="PS51294">
    <property type="entry name" value="HTH_MYB"/>
    <property type="match status" value="1"/>
</dbReference>